<keyword evidence="1" id="KW-0812">Transmembrane</keyword>
<dbReference type="InterPro" id="IPR050400">
    <property type="entry name" value="Bact_Cytoskel_RodZ"/>
</dbReference>
<dbReference type="InterPro" id="IPR001387">
    <property type="entry name" value="Cro/C1-type_HTH"/>
</dbReference>
<dbReference type="Gene3D" id="1.10.260.40">
    <property type="entry name" value="lambda repressor-like DNA-binding domains"/>
    <property type="match status" value="1"/>
</dbReference>
<dbReference type="RefSeq" id="WP_021687350.1">
    <property type="nucleotide sequence ID" value="NZ_KI260566.1"/>
</dbReference>
<evidence type="ECO:0000313" key="4">
    <source>
        <dbReference type="Proteomes" id="UP000016649"/>
    </source>
</evidence>
<proteinExistence type="predicted"/>
<dbReference type="Proteomes" id="UP000016649">
    <property type="component" value="Unassembled WGS sequence"/>
</dbReference>
<comment type="caution">
    <text evidence="3">The sequence shown here is derived from an EMBL/GenBank/DDBJ whole genome shotgun (WGS) entry which is preliminary data.</text>
</comment>
<feature type="transmembrane region" description="Helical" evidence="1">
    <location>
        <begin position="96"/>
        <end position="120"/>
    </location>
</feature>
<organism evidence="3 4">
    <name type="scientific">Treponema lecithinolyticum ATCC 700332</name>
    <dbReference type="NCBI Taxonomy" id="1321815"/>
    <lineage>
        <taxon>Bacteria</taxon>
        <taxon>Pseudomonadati</taxon>
        <taxon>Spirochaetota</taxon>
        <taxon>Spirochaetia</taxon>
        <taxon>Spirochaetales</taxon>
        <taxon>Treponemataceae</taxon>
        <taxon>Treponema</taxon>
    </lineage>
</organism>
<dbReference type="PROSITE" id="PS50943">
    <property type="entry name" value="HTH_CROC1"/>
    <property type="match status" value="1"/>
</dbReference>
<dbReference type="SMART" id="SM00530">
    <property type="entry name" value="HTH_XRE"/>
    <property type="match status" value="1"/>
</dbReference>
<evidence type="ECO:0000256" key="1">
    <source>
        <dbReference type="SAM" id="Phobius"/>
    </source>
</evidence>
<dbReference type="PANTHER" id="PTHR34475">
    <property type="match status" value="1"/>
</dbReference>
<feature type="domain" description="HTH cro/C1-type" evidence="2">
    <location>
        <begin position="8"/>
        <end position="68"/>
    </location>
</feature>
<name>A0ABN0NYI3_TRELE</name>
<dbReference type="CDD" id="cd00093">
    <property type="entry name" value="HTH_XRE"/>
    <property type="match status" value="1"/>
</dbReference>
<reference evidence="3 4" key="1">
    <citation type="submission" date="2013-08" db="EMBL/GenBank/DDBJ databases">
        <authorList>
            <person name="Weinstock G."/>
            <person name="Sodergren E."/>
            <person name="Wylie T."/>
            <person name="Fulton L."/>
            <person name="Fulton R."/>
            <person name="Fronick C."/>
            <person name="O'Laughlin M."/>
            <person name="Godfrey J."/>
            <person name="Miner T."/>
            <person name="Herter B."/>
            <person name="Appelbaum E."/>
            <person name="Cordes M."/>
            <person name="Lek S."/>
            <person name="Wollam A."/>
            <person name="Pepin K.H."/>
            <person name="Palsikar V.B."/>
            <person name="Mitreva M."/>
            <person name="Wilson R.K."/>
        </authorList>
    </citation>
    <scope>NUCLEOTIDE SEQUENCE [LARGE SCALE GENOMIC DNA]</scope>
    <source>
        <strain evidence="3 4">ATCC 700332</strain>
    </source>
</reference>
<evidence type="ECO:0000259" key="2">
    <source>
        <dbReference type="PROSITE" id="PS50943"/>
    </source>
</evidence>
<dbReference type="PANTHER" id="PTHR34475:SF1">
    <property type="entry name" value="CYTOSKELETON PROTEIN RODZ"/>
    <property type="match status" value="1"/>
</dbReference>
<dbReference type="EMBL" id="AWVH01000030">
    <property type="protein sequence ID" value="ERJ93139.1"/>
    <property type="molecule type" value="Genomic_DNA"/>
</dbReference>
<dbReference type="Pfam" id="PF13413">
    <property type="entry name" value="HTH_25"/>
    <property type="match status" value="1"/>
</dbReference>
<keyword evidence="4" id="KW-1185">Reference proteome</keyword>
<dbReference type="InterPro" id="IPR010982">
    <property type="entry name" value="Lambda_DNA-bd_dom_sf"/>
</dbReference>
<dbReference type="SUPFAM" id="SSF47413">
    <property type="entry name" value="lambda repressor-like DNA-binding domains"/>
    <property type="match status" value="1"/>
</dbReference>
<gene>
    <name evidence="3" type="ORF">HMPREF9193_01139</name>
</gene>
<keyword evidence="1" id="KW-0472">Membrane</keyword>
<evidence type="ECO:0000313" key="3">
    <source>
        <dbReference type="EMBL" id="ERJ93139.1"/>
    </source>
</evidence>
<keyword evidence="1" id="KW-1133">Transmembrane helix</keyword>
<protein>
    <recommendedName>
        <fullName evidence="2">HTH cro/C1-type domain-containing protein</fullName>
    </recommendedName>
</protein>
<sequence length="367" mass="40793">MENFGAILRKKREEKNITLETASRDTVISKQYLTALENENIDVFPGHTYVTGFLRNYSDYLGTDTEYLLKLFHGKVIQEAPIPEELIIKRHLSRTWWIVIISASATVFALLTFLIVYFTVIKPKSQQLSSADLGKEKKQSYTLSSIPFQRRLYKGDFIKVPSADGPVTLTVAQTVNALAFDTPIGTQFVELGEELEMDVDGKGGSDIVVFLSDISKADENLGAEVRMFAKAGKAASADENVVSAGSVSLESGEVLKEGTKQVVILQDNRAYPFAVNASFRGVCLYRYKSDRNDAAENFFISGDTLKMQAQNTLRLWISNANTVKMQLIADGKSYDLEMGHPGQVSVQDIRWIKEANGVYKLTVAEVD</sequence>
<accession>A0ABN0NYI3</accession>